<evidence type="ECO:0000256" key="1">
    <source>
        <dbReference type="SAM" id="MobiDB-lite"/>
    </source>
</evidence>
<evidence type="ECO:0000313" key="3">
    <source>
        <dbReference type="Proteomes" id="UP001177670"/>
    </source>
</evidence>
<evidence type="ECO:0000313" key="2">
    <source>
        <dbReference type="EMBL" id="KAK1136992.1"/>
    </source>
</evidence>
<feature type="region of interest" description="Disordered" evidence="1">
    <location>
        <begin position="70"/>
        <end position="93"/>
    </location>
</feature>
<dbReference type="AlphaFoldDB" id="A0AA40GFS3"/>
<accession>A0AA40GFS3</accession>
<reference evidence="2" key="1">
    <citation type="submission" date="2021-10" db="EMBL/GenBank/DDBJ databases">
        <title>Melipona bicolor Genome sequencing and assembly.</title>
        <authorList>
            <person name="Araujo N.S."/>
            <person name="Arias M.C."/>
        </authorList>
    </citation>
    <scope>NUCLEOTIDE SEQUENCE</scope>
    <source>
        <strain evidence="2">USP_2M_L1-L4_2017</strain>
        <tissue evidence="2">Whole body</tissue>
    </source>
</reference>
<name>A0AA40GFS3_9HYME</name>
<comment type="caution">
    <text evidence="2">The sequence shown here is derived from an EMBL/GenBank/DDBJ whole genome shotgun (WGS) entry which is preliminary data.</text>
</comment>
<keyword evidence="3" id="KW-1185">Reference proteome</keyword>
<feature type="compositionally biased region" description="Polar residues" evidence="1">
    <location>
        <begin position="84"/>
        <end position="93"/>
    </location>
</feature>
<sequence>MYIGAWCCTENPDGVIAAEATCPFRGGYCYGPAALRCRPHSHTRTYPIHTAYILTCENFITLLHNRATGGTNDGSADRSHRRNSAGTLASQIRQEQPNLVEPPRWFTARRKLVKFKSAFKTGLARCPAPPGAATAGKRYRGAPTGEDQEENSSYQVVAKMPGQDFGRNVAVLSEPAAPLFQNSKVL</sequence>
<organism evidence="2 3">
    <name type="scientific">Melipona bicolor</name>
    <dbReference type="NCBI Taxonomy" id="60889"/>
    <lineage>
        <taxon>Eukaryota</taxon>
        <taxon>Metazoa</taxon>
        <taxon>Ecdysozoa</taxon>
        <taxon>Arthropoda</taxon>
        <taxon>Hexapoda</taxon>
        <taxon>Insecta</taxon>
        <taxon>Pterygota</taxon>
        <taxon>Neoptera</taxon>
        <taxon>Endopterygota</taxon>
        <taxon>Hymenoptera</taxon>
        <taxon>Apocrita</taxon>
        <taxon>Aculeata</taxon>
        <taxon>Apoidea</taxon>
        <taxon>Anthophila</taxon>
        <taxon>Apidae</taxon>
        <taxon>Melipona</taxon>
    </lineage>
</organism>
<proteinExistence type="predicted"/>
<dbReference type="Proteomes" id="UP001177670">
    <property type="component" value="Unassembled WGS sequence"/>
</dbReference>
<dbReference type="EMBL" id="JAHYIQ010000001">
    <property type="protein sequence ID" value="KAK1136992.1"/>
    <property type="molecule type" value="Genomic_DNA"/>
</dbReference>
<feature type="region of interest" description="Disordered" evidence="1">
    <location>
        <begin position="129"/>
        <end position="152"/>
    </location>
</feature>
<gene>
    <name evidence="2" type="ORF">K0M31_001520</name>
</gene>
<protein>
    <submittedName>
        <fullName evidence="2">Uncharacterized protein</fullName>
    </submittedName>
</protein>